<dbReference type="InterPro" id="IPR031824">
    <property type="entry name" value="RNF220_mid"/>
</dbReference>
<reference evidence="9" key="2">
    <citation type="submission" date="2015-01" db="EMBL/GenBank/DDBJ databases">
        <title>Evolutionary Origins and Diversification of the Mycorrhizal Mutualists.</title>
        <authorList>
            <consortium name="DOE Joint Genome Institute"/>
            <consortium name="Mycorrhizal Genomics Consortium"/>
            <person name="Kohler A."/>
            <person name="Kuo A."/>
            <person name="Nagy L.G."/>
            <person name="Floudas D."/>
            <person name="Copeland A."/>
            <person name="Barry K.W."/>
            <person name="Cichocki N."/>
            <person name="Veneault-Fourrey C."/>
            <person name="LaButti K."/>
            <person name="Lindquist E.A."/>
            <person name="Lipzen A."/>
            <person name="Lundell T."/>
            <person name="Morin E."/>
            <person name="Murat C."/>
            <person name="Riley R."/>
            <person name="Ohm R."/>
            <person name="Sun H."/>
            <person name="Tunlid A."/>
            <person name="Henrissat B."/>
            <person name="Grigoriev I.V."/>
            <person name="Hibbett D.S."/>
            <person name="Martin F."/>
        </authorList>
    </citation>
    <scope>NUCLEOTIDE SEQUENCE [LARGE SCALE GENOMIC DNA]</scope>
    <source>
        <strain evidence="9">Ve08.2h10</strain>
    </source>
</reference>
<evidence type="ECO:0000256" key="4">
    <source>
        <dbReference type="ARBA" id="ARBA00022833"/>
    </source>
</evidence>
<dbReference type="HOGENOM" id="CLU_891666_0_0_1"/>
<keyword evidence="5" id="KW-0234">DNA repair</keyword>
<evidence type="ECO:0000256" key="5">
    <source>
        <dbReference type="ARBA" id="ARBA00023204"/>
    </source>
</evidence>
<evidence type="ECO:0000259" key="7">
    <source>
        <dbReference type="SMART" id="SM00734"/>
    </source>
</evidence>
<dbReference type="GO" id="GO:0003677">
    <property type="term" value="F:DNA binding"/>
    <property type="evidence" value="ECO:0007669"/>
    <property type="project" value="InterPro"/>
</dbReference>
<dbReference type="PANTHER" id="PTHR13459">
    <property type="entry name" value="E3 UBIQUITIN-PROTEIN LIGASE RNF220 ISOFORM X1"/>
    <property type="match status" value="1"/>
</dbReference>
<evidence type="ECO:0000256" key="6">
    <source>
        <dbReference type="SAM" id="MobiDB-lite"/>
    </source>
</evidence>
<proteinExistence type="predicted"/>
<keyword evidence="4" id="KW-0862">Zinc</keyword>
<dbReference type="InParanoid" id="A0A0D0EAP6"/>
<dbReference type="SMART" id="SM00734">
    <property type="entry name" value="ZnF_Rad18"/>
    <property type="match status" value="1"/>
</dbReference>
<keyword evidence="1" id="KW-0479">Metal-binding</keyword>
<dbReference type="AlphaFoldDB" id="A0A0D0EAP6"/>
<organism evidence="8 9">
    <name type="scientific">Paxillus rubicundulus Ve08.2h10</name>
    <dbReference type="NCBI Taxonomy" id="930991"/>
    <lineage>
        <taxon>Eukaryota</taxon>
        <taxon>Fungi</taxon>
        <taxon>Dikarya</taxon>
        <taxon>Basidiomycota</taxon>
        <taxon>Agaricomycotina</taxon>
        <taxon>Agaricomycetes</taxon>
        <taxon>Agaricomycetidae</taxon>
        <taxon>Boletales</taxon>
        <taxon>Paxilineae</taxon>
        <taxon>Paxillaceae</taxon>
        <taxon>Paxillus</taxon>
    </lineage>
</organism>
<evidence type="ECO:0000313" key="8">
    <source>
        <dbReference type="EMBL" id="KIL00525.1"/>
    </source>
</evidence>
<evidence type="ECO:0000313" key="9">
    <source>
        <dbReference type="Proteomes" id="UP000054538"/>
    </source>
</evidence>
<feature type="compositionally biased region" description="Basic and acidic residues" evidence="6">
    <location>
        <begin position="213"/>
        <end position="244"/>
    </location>
</feature>
<dbReference type="OrthoDB" id="6270329at2759"/>
<dbReference type="InterPro" id="IPR006642">
    <property type="entry name" value="Rad18_UBZ4"/>
</dbReference>
<dbReference type="Pfam" id="PF15926">
    <property type="entry name" value="RNF220"/>
    <property type="match status" value="1"/>
</dbReference>
<keyword evidence="9" id="KW-1185">Reference proteome</keyword>
<feature type="compositionally biased region" description="Low complexity" evidence="6">
    <location>
        <begin position="245"/>
        <end position="258"/>
    </location>
</feature>
<dbReference type="GO" id="GO:0016567">
    <property type="term" value="P:protein ubiquitination"/>
    <property type="evidence" value="ECO:0007669"/>
    <property type="project" value="TreeGrafter"/>
</dbReference>
<sequence>MRSSAFSPILALPANHTTTPATIERTISHIVRRRKARHARLKELAKEEAMWLTGLYGGSGAEGGEGGGVTCPVCSQPVRGDRDVVDAHVDACLAYESSRAQVERERGRTIGLLRGDEDADVDVNVNVDAGWGGAAEEGEGSVRTRVITDASLRGTGIHIRPFTLDTEDEIDIDGMDEAIFGGAQFGEADVLRVELDAHKEVVVSIDVDAVSDNKNRDGDIGERSNHDRAILPDEVGESKQKTASESRSQSHSLGSQSQPEDATYSDADTDKLDLAILAARSRGDQLALITALEAKLNAIVRLSGPSVLHTER</sequence>
<dbReference type="GO" id="GO:0008270">
    <property type="term" value="F:zinc ion binding"/>
    <property type="evidence" value="ECO:0007669"/>
    <property type="project" value="UniProtKB-KW"/>
</dbReference>
<gene>
    <name evidence="8" type="ORF">PAXRUDRAFT_821620</name>
</gene>
<dbReference type="STRING" id="930991.A0A0D0EAP6"/>
<evidence type="ECO:0000256" key="2">
    <source>
        <dbReference type="ARBA" id="ARBA00022763"/>
    </source>
</evidence>
<dbReference type="EMBL" id="KN824832">
    <property type="protein sequence ID" value="KIL00525.1"/>
    <property type="molecule type" value="Genomic_DNA"/>
</dbReference>
<accession>A0A0D0EAP6</accession>
<protein>
    <recommendedName>
        <fullName evidence="7">UBZ4-type domain-containing protein</fullName>
    </recommendedName>
</protein>
<dbReference type="InterPro" id="IPR052443">
    <property type="entry name" value="E3_ubiq-ligase_RNF220-like"/>
</dbReference>
<feature type="region of interest" description="Disordered" evidence="6">
    <location>
        <begin position="213"/>
        <end position="266"/>
    </location>
</feature>
<dbReference type="GO" id="GO:0061630">
    <property type="term" value="F:ubiquitin protein ligase activity"/>
    <property type="evidence" value="ECO:0007669"/>
    <property type="project" value="TreeGrafter"/>
</dbReference>
<dbReference type="Proteomes" id="UP000054538">
    <property type="component" value="Unassembled WGS sequence"/>
</dbReference>
<evidence type="ECO:0000256" key="3">
    <source>
        <dbReference type="ARBA" id="ARBA00022771"/>
    </source>
</evidence>
<dbReference type="Gene3D" id="3.30.160.60">
    <property type="entry name" value="Classic Zinc Finger"/>
    <property type="match status" value="1"/>
</dbReference>
<dbReference type="PANTHER" id="PTHR13459:SF1">
    <property type="entry name" value="E3 UBIQUITIN-PROTEIN LIGASE RNF220 ISOFORM X1"/>
    <property type="match status" value="1"/>
</dbReference>
<feature type="domain" description="UBZ4-type" evidence="7">
    <location>
        <begin position="68"/>
        <end position="93"/>
    </location>
</feature>
<dbReference type="GO" id="GO:0006281">
    <property type="term" value="P:DNA repair"/>
    <property type="evidence" value="ECO:0007669"/>
    <property type="project" value="UniProtKB-KW"/>
</dbReference>
<keyword evidence="3" id="KW-0863">Zinc-finger</keyword>
<keyword evidence="2" id="KW-0227">DNA damage</keyword>
<reference evidence="8 9" key="1">
    <citation type="submission" date="2014-04" db="EMBL/GenBank/DDBJ databases">
        <authorList>
            <consortium name="DOE Joint Genome Institute"/>
            <person name="Kuo A."/>
            <person name="Kohler A."/>
            <person name="Jargeat P."/>
            <person name="Nagy L.G."/>
            <person name="Floudas D."/>
            <person name="Copeland A."/>
            <person name="Barry K.W."/>
            <person name="Cichocki N."/>
            <person name="Veneault-Fourrey C."/>
            <person name="LaButti K."/>
            <person name="Lindquist E.A."/>
            <person name="Lipzen A."/>
            <person name="Lundell T."/>
            <person name="Morin E."/>
            <person name="Murat C."/>
            <person name="Sun H."/>
            <person name="Tunlid A."/>
            <person name="Henrissat B."/>
            <person name="Grigoriev I.V."/>
            <person name="Hibbett D.S."/>
            <person name="Martin F."/>
            <person name="Nordberg H.P."/>
            <person name="Cantor M.N."/>
            <person name="Hua S.X."/>
        </authorList>
    </citation>
    <scope>NUCLEOTIDE SEQUENCE [LARGE SCALE GENOMIC DNA]</scope>
    <source>
        <strain evidence="8 9">Ve08.2h10</strain>
    </source>
</reference>
<name>A0A0D0EAP6_9AGAM</name>
<evidence type="ECO:0000256" key="1">
    <source>
        <dbReference type="ARBA" id="ARBA00022723"/>
    </source>
</evidence>